<dbReference type="SUPFAM" id="SSF51905">
    <property type="entry name" value="FAD/NAD(P)-binding domain"/>
    <property type="match status" value="1"/>
</dbReference>
<accession>A0A844GYU4</accession>
<evidence type="ECO:0000313" key="3">
    <source>
        <dbReference type="EMBL" id="MTF40222.1"/>
    </source>
</evidence>
<evidence type="ECO:0000313" key="4">
    <source>
        <dbReference type="Proteomes" id="UP000437131"/>
    </source>
</evidence>
<name>A0A844GYU4_9CHRO</name>
<proteinExistence type="predicted"/>
<dbReference type="Gene3D" id="3.50.50.60">
    <property type="entry name" value="FAD/NAD(P)-binding domain"/>
    <property type="match status" value="1"/>
</dbReference>
<dbReference type="Proteomes" id="UP000437131">
    <property type="component" value="Unassembled WGS sequence"/>
</dbReference>
<evidence type="ECO:0000259" key="2">
    <source>
        <dbReference type="Pfam" id="PF07992"/>
    </source>
</evidence>
<dbReference type="InterPro" id="IPR051691">
    <property type="entry name" value="Metab_Enz_Cyan_OpOx_G3PDH"/>
</dbReference>
<organism evidence="3 4">
    <name type="scientific">Cyanobacterium aponinum 0216</name>
    <dbReference type="NCBI Taxonomy" id="2676140"/>
    <lineage>
        <taxon>Bacteria</taxon>
        <taxon>Bacillati</taxon>
        <taxon>Cyanobacteriota</taxon>
        <taxon>Cyanophyceae</taxon>
        <taxon>Oscillatoriophycideae</taxon>
        <taxon>Chroococcales</taxon>
        <taxon>Geminocystaceae</taxon>
        <taxon>Cyanobacterium</taxon>
    </lineage>
</organism>
<comment type="caution">
    <text evidence="3">The sequence shown here is derived from an EMBL/GenBank/DDBJ whole genome shotgun (WGS) entry which is preliminary data.</text>
</comment>
<dbReference type="PANTHER" id="PTHR42949">
    <property type="entry name" value="ANAEROBIC GLYCEROL-3-PHOSPHATE DEHYDROGENASE SUBUNIT B"/>
    <property type="match status" value="1"/>
</dbReference>
<reference evidence="3 4" key="1">
    <citation type="submission" date="2019-11" db="EMBL/GenBank/DDBJ databases">
        <title>Isolation of a new High Light Tolerant Cyanobacteria.</title>
        <authorList>
            <person name="Dobson Z."/>
            <person name="Vaughn N."/>
            <person name="Vaughn M."/>
            <person name="Fromme P."/>
            <person name="Mazor Y."/>
        </authorList>
    </citation>
    <scope>NUCLEOTIDE SEQUENCE [LARGE SCALE GENOMIC DNA]</scope>
    <source>
        <strain evidence="3 4">0216</strain>
    </source>
</reference>
<keyword evidence="1" id="KW-0560">Oxidoreductase</keyword>
<protein>
    <submittedName>
        <fullName evidence="3">NAD(P)-binding protein</fullName>
    </submittedName>
</protein>
<dbReference type="Pfam" id="PF07992">
    <property type="entry name" value="Pyr_redox_2"/>
    <property type="match status" value="1"/>
</dbReference>
<feature type="domain" description="FAD/NAD(P)-binding" evidence="2">
    <location>
        <begin position="5"/>
        <end position="118"/>
    </location>
</feature>
<dbReference type="EMBL" id="WMIA01000023">
    <property type="protein sequence ID" value="MTF40222.1"/>
    <property type="molecule type" value="Genomic_DNA"/>
</dbReference>
<evidence type="ECO:0000256" key="1">
    <source>
        <dbReference type="ARBA" id="ARBA00023002"/>
    </source>
</evidence>
<dbReference type="AlphaFoldDB" id="A0A844GYU4"/>
<gene>
    <name evidence="3" type="ORF">GGC33_14970</name>
</gene>
<dbReference type="InterPro" id="IPR036188">
    <property type="entry name" value="FAD/NAD-bd_sf"/>
</dbReference>
<dbReference type="RefSeq" id="WP_155084472.1">
    <property type="nucleotide sequence ID" value="NZ_WMIA01000023.1"/>
</dbReference>
<dbReference type="InterPro" id="IPR023753">
    <property type="entry name" value="FAD/NAD-binding_dom"/>
</dbReference>
<dbReference type="PANTHER" id="PTHR42949:SF3">
    <property type="entry name" value="ANAEROBIC GLYCEROL-3-PHOSPHATE DEHYDROGENASE SUBUNIT B"/>
    <property type="match status" value="1"/>
</dbReference>
<dbReference type="GO" id="GO:0016491">
    <property type="term" value="F:oxidoreductase activity"/>
    <property type="evidence" value="ECO:0007669"/>
    <property type="project" value="UniProtKB-KW"/>
</dbReference>
<dbReference type="PRINTS" id="PR00469">
    <property type="entry name" value="PNDRDTASEII"/>
</dbReference>
<sequence length="347" mass="37792">MSNNNVIVIGAGPAGLAAAGKLQGFGFDVVLIEKQAQVGGHLNKWFKVFPDFTDASEITANLKAGLGSTQILTDTTVTEIKGSAPDFWVTTSHGDTINAQAILVSTGYKHFDASLKEEYGYDIYDNAITSVELDAMLKAGKVTTAQGKVPKKVAMIHCVGSRDEKVNNNYCSRVCCTNAIKVAIEVKEQNPDCQIYCLYMDIRVFGRGYEELYRTSQESHGIQFLRGRLSEASEKPDRSLLLRLEDTLTAKPMRLSVDLMVLMVGMEGNPDLLDVAGLQLGCDRFFATAHQQYSNNHSHRQGIFLAGAATGPKAIMESITDGRSAAAEIAGFLLQQREISLNKLVCI</sequence>
<dbReference type="PRINTS" id="PR00368">
    <property type="entry name" value="FADPNR"/>
</dbReference>